<dbReference type="Proteomes" id="UP000323824">
    <property type="component" value="Chromosome"/>
</dbReference>
<dbReference type="PANTHER" id="PTHR30061">
    <property type="entry name" value="MALTOSE-BINDING PERIPLASMIC PROTEIN"/>
    <property type="match status" value="1"/>
</dbReference>
<keyword evidence="7" id="KW-1185">Reference proteome</keyword>
<dbReference type="EMBL" id="CP035807">
    <property type="protein sequence ID" value="QEN06302.1"/>
    <property type="molecule type" value="Genomic_DNA"/>
</dbReference>
<accession>A0A5C1QJG0</accession>
<dbReference type="InterPro" id="IPR006060">
    <property type="entry name" value="Maltose/Cyclodextrin-bd"/>
</dbReference>
<evidence type="ECO:0000256" key="4">
    <source>
        <dbReference type="ARBA" id="ARBA00022729"/>
    </source>
</evidence>
<sequence>MKKAILFILTVLMSFQFLSANSNTEAASDGNVSIEMWTKEGDADGTLQWTMALIEQFMAENPTITVEVVKKTTVDELREDFQTASLAGETPDLLWTVSDHAGPFLTADLIQSVDGLVDLSKFVETVTTAEGSWAVPMSSGNHLMLIYNKDLIQTPPTTTDELIAMGTELTTDDMYGLVYNQTEPFWFVPWLGGFNGKVFAADGVTPTLNTKEMVNALQFVSDLKNKYAIVPQECDYNAADTLFKEGKAAMIINGDWSLGDYEKLFGDKLGVTRIPMVSATKKWPAPYTAGIYLMVPKDIDAAKAKAAAKLIEFFTSKDVQYSQVNDFNRLPGLKAAYDAPKIKESSILKGSSYQLEVGTPMPTVLEMRAVWDGIKPELAQVLAGNISPADAAELMQESAVAGIAAQQ</sequence>
<dbReference type="Pfam" id="PF13416">
    <property type="entry name" value="SBP_bac_8"/>
    <property type="match status" value="1"/>
</dbReference>
<evidence type="ECO:0000256" key="2">
    <source>
        <dbReference type="ARBA" id="ARBA00022448"/>
    </source>
</evidence>
<reference evidence="6 7" key="1">
    <citation type="submission" date="2019-02" db="EMBL/GenBank/DDBJ databases">
        <authorList>
            <person name="Fomenkov A."/>
            <person name="Dubinina G."/>
            <person name="Grabovich M."/>
            <person name="Vincze T."/>
            <person name="Roberts R.J."/>
        </authorList>
    </citation>
    <scope>NUCLEOTIDE SEQUENCE [LARGE SCALE GENOMIC DNA]</scope>
    <source>
        <strain evidence="6 7">P</strain>
    </source>
</reference>
<evidence type="ECO:0000256" key="3">
    <source>
        <dbReference type="ARBA" id="ARBA00022597"/>
    </source>
</evidence>
<keyword evidence="2" id="KW-0813">Transport</keyword>
<proteinExistence type="inferred from homology"/>
<dbReference type="RefSeq" id="WP_149569528.1">
    <property type="nucleotide sequence ID" value="NZ_CP035807.1"/>
</dbReference>
<protein>
    <submittedName>
        <fullName evidence="6">Extracellular solute-binding protein</fullName>
    </submittedName>
</protein>
<comment type="similarity">
    <text evidence="1">Belongs to the bacterial solute-binding protein 1 family.</text>
</comment>
<dbReference type="AlphaFoldDB" id="A0A5C1QJG0"/>
<dbReference type="GO" id="GO:0042956">
    <property type="term" value="P:maltodextrin transmembrane transport"/>
    <property type="evidence" value="ECO:0007669"/>
    <property type="project" value="TreeGrafter"/>
</dbReference>
<dbReference type="GO" id="GO:0055052">
    <property type="term" value="C:ATP-binding cassette (ABC) transporter complex, substrate-binding subunit-containing"/>
    <property type="evidence" value="ECO:0007669"/>
    <property type="project" value="TreeGrafter"/>
</dbReference>
<dbReference type="InterPro" id="IPR006059">
    <property type="entry name" value="SBP"/>
</dbReference>
<evidence type="ECO:0000313" key="7">
    <source>
        <dbReference type="Proteomes" id="UP000323824"/>
    </source>
</evidence>
<dbReference type="SUPFAM" id="SSF53850">
    <property type="entry name" value="Periplasmic binding protein-like II"/>
    <property type="match status" value="1"/>
</dbReference>
<keyword evidence="4 5" id="KW-0732">Signal</keyword>
<feature type="signal peptide" evidence="5">
    <location>
        <begin position="1"/>
        <end position="19"/>
    </location>
</feature>
<evidence type="ECO:0000256" key="5">
    <source>
        <dbReference type="SAM" id="SignalP"/>
    </source>
</evidence>
<dbReference type="GO" id="GO:0015768">
    <property type="term" value="P:maltose transport"/>
    <property type="evidence" value="ECO:0007669"/>
    <property type="project" value="TreeGrafter"/>
</dbReference>
<name>A0A5C1QJG0_9SPIO</name>
<gene>
    <name evidence="6" type="ORF">EW093_16930</name>
</gene>
<organism evidence="6 7">
    <name type="scientific">Thiospirochaeta perfilievii</name>
    <dbReference type="NCBI Taxonomy" id="252967"/>
    <lineage>
        <taxon>Bacteria</taxon>
        <taxon>Pseudomonadati</taxon>
        <taxon>Spirochaetota</taxon>
        <taxon>Spirochaetia</taxon>
        <taxon>Spirochaetales</taxon>
        <taxon>Spirochaetaceae</taxon>
        <taxon>Thiospirochaeta</taxon>
    </lineage>
</organism>
<dbReference type="PANTHER" id="PTHR30061:SF50">
    <property type="entry name" value="MALTOSE_MALTODEXTRIN-BINDING PERIPLASMIC PROTEIN"/>
    <property type="match status" value="1"/>
</dbReference>
<evidence type="ECO:0000256" key="1">
    <source>
        <dbReference type="ARBA" id="ARBA00008520"/>
    </source>
</evidence>
<dbReference type="GO" id="GO:1901982">
    <property type="term" value="F:maltose binding"/>
    <property type="evidence" value="ECO:0007669"/>
    <property type="project" value="TreeGrafter"/>
</dbReference>
<dbReference type="PRINTS" id="PR00181">
    <property type="entry name" value="MALTOSEBP"/>
</dbReference>
<dbReference type="OrthoDB" id="42940at2"/>
<dbReference type="Gene3D" id="3.40.190.10">
    <property type="entry name" value="Periplasmic binding protein-like II"/>
    <property type="match status" value="2"/>
</dbReference>
<reference evidence="6 7" key="2">
    <citation type="submission" date="2019-09" db="EMBL/GenBank/DDBJ databases">
        <title>Complete Genome Sequence and Methylome Analysis of free living Spirochaetas.</title>
        <authorList>
            <person name="Leshcheva N."/>
            <person name="Mikheeva N."/>
        </authorList>
    </citation>
    <scope>NUCLEOTIDE SEQUENCE [LARGE SCALE GENOMIC DNA]</scope>
    <source>
        <strain evidence="6 7">P</strain>
    </source>
</reference>
<evidence type="ECO:0000313" key="6">
    <source>
        <dbReference type="EMBL" id="QEN06302.1"/>
    </source>
</evidence>
<dbReference type="KEGG" id="sper:EW093_16930"/>
<dbReference type="GO" id="GO:0015144">
    <property type="term" value="F:carbohydrate transmembrane transporter activity"/>
    <property type="evidence" value="ECO:0007669"/>
    <property type="project" value="InterPro"/>
</dbReference>
<keyword evidence="3" id="KW-0762">Sugar transport</keyword>
<feature type="chain" id="PRO_5023148773" evidence="5">
    <location>
        <begin position="20"/>
        <end position="407"/>
    </location>
</feature>